<dbReference type="GO" id="GO:0016491">
    <property type="term" value="F:oxidoreductase activity"/>
    <property type="evidence" value="ECO:0007669"/>
    <property type="project" value="InterPro"/>
</dbReference>
<feature type="domain" description="Amine oxidase" evidence="1">
    <location>
        <begin position="18"/>
        <end position="475"/>
    </location>
</feature>
<dbReference type="InterPro" id="IPR050464">
    <property type="entry name" value="Zeta_carotene_desat/Oxidored"/>
</dbReference>
<dbReference type="Gene3D" id="3.50.50.60">
    <property type="entry name" value="FAD/NAD(P)-binding domain"/>
    <property type="match status" value="1"/>
</dbReference>
<sequence length="487" mass="50080">MTEQEAVDFDVVVIGAGIAGLVSARECARKGLRVVVIDEAETPGGFVATHEVGGIRLDSGAESFAVRGGEKGKPGPVAALIADLGLGDDIVTPNPRGAWVQLPDGAAPLPKLSLLGIPGAPLADDVRRILGWKGALRAQLDRYIPLLRVRPETDLGGIVRRRMGKAVLDRLVTPIVAGVHSASPTVIDVHAVAPGLTKAMTSQGSLSGAVLALLEERGTKVKAGSAVGGIDGGMFRLVEALVVDCEKFGVEFRMSTAVRGTGPLTESTGGRWVTTTAAVDDESDPVEITSRAVVVATSFRTGLALLGGLGIDTGAPEAWPEPASVELATLVVDDARLDAAPRGTGVLVATGVPGIQAKALTHATAKWNWLAEAAGPGRHVLRLSYDLDGVAPPPTQAQAMSDASALLGVTLDASSVRGFDLTRWNDSLAFATVGHRARVEALRSQADAVPGLLVVGAWMAGTGLAATVAQSRTAASDFAYELRTAAL</sequence>
<evidence type="ECO:0000313" key="3">
    <source>
        <dbReference type="Proteomes" id="UP000189735"/>
    </source>
</evidence>
<evidence type="ECO:0000313" key="2">
    <source>
        <dbReference type="EMBL" id="SKB02526.1"/>
    </source>
</evidence>
<name>A0A1T4YL93_9MICO</name>
<reference evidence="3" key="1">
    <citation type="submission" date="2017-02" db="EMBL/GenBank/DDBJ databases">
        <authorList>
            <person name="Varghese N."/>
            <person name="Submissions S."/>
        </authorList>
    </citation>
    <scope>NUCLEOTIDE SEQUENCE [LARGE SCALE GENOMIC DNA]</scope>
    <source>
        <strain evidence="3">VKM Ac-2052</strain>
    </source>
</reference>
<dbReference type="Pfam" id="PF01593">
    <property type="entry name" value="Amino_oxidase"/>
    <property type="match status" value="1"/>
</dbReference>
<organism evidence="2 3">
    <name type="scientific">Agreia bicolorata</name>
    <dbReference type="NCBI Taxonomy" id="110935"/>
    <lineage>
        <taxon>Bacteria</taxon>
        <taxon>Bacillati</taxon>
        <taxon>Actinomycetota</taxon>
        <taxon>Actinomycetes</taxon>
        <taxon>Micrococcales</taxon>
        <taxon>Microbacteriaceae</taxon>
        <taxon>Agreia</taxon>
    </lineage>
</organism>
<dbReference type="Proteomes" id="UP000189735">
    <property type="component" value="Unassembled WGS sequence"/>
</dbReference>
<gene>
    <name evidence="2" type="ORF">SAMN06295879_3533</name>
</gene>
<dbReference type="Gene3D" id="1.10.3110.10">
    <property type="entry name" value="protoporphyrinogen ix oxidase, domain 3"/>
    <property type="match status" value="1"/>
</dbReference>
<evidence type="ECO:0000259" key="1">
    <source>
        <dbReference type="Pfam" id="PF01593"/>
    </source>
</evidence>
<accession>A0A1T4YL93</accession>
<dbReference type="InterPro" id="IPR002937">
    <property type="entry name" value="Amino_oxidase"/>
</dbReference>
<dbReference type="AlphaFoldDB" id="A0A1T4YL93"/>
<dbReference type="PANTHER" id="PTHR42923">
    <property type="entry name" value="PROTOPORPHYRINOGEN OXIDASE"/>
    <property type="match status" value="1"/>
</dbReference>
<dbReference type="EMBL" id="FUYG01000012">
    <property type="protein sequence ID" value="SKB02526.1"/>
    <property type="molecule type" value="Genomic_DNA"/>
</dbReference>
<protein>
    <submittedName>
        <fullName evidence="2">Oxygen-dependent protoporphyrinogen oxidase</fullName>
    </submittedName>
</protein>
<proteinExistence type="predicted"/>
<dbReference type="RefSeq" id="WP_078715451.1">
    <property type="nucleotide sequence ID" value="NZ_FUYG01000012.1"/>
</dbReference>
<dbReference type="PANTHER" id="PTHR42923:SF3">
    <property type="entry name" value="PROTOPORPHYRINOGEN OXIDASE"/>
    <property type="match status" value="1"/>
</dbReference>
<dbReference type="SUPFAM" id="SSF54373">
    <property type="entry name" value="FAD-linked reductases, C-terminal domain"/>
    <property type="match status" value="1"/>
</dbReference>
<dbReference type="PRINTS" id="PR00411">
    <property type="entry name" value="PNDRDTASEI"/>
</dbReference>
<dbReference type="SUPFAM" id="SSF51905">
    <property type="entry name" value="FAD/NAD(P)-binding domain"/>
    <property type="match status" value="1"/>
</dbReference>
<dbReference type="Gene3D" id="3.90.660.20">
    <property type="entry name" value="Protoporphyrinogen oxidase, mitochondrial, domain 2"/>
    <property type="match status" value="1"/>
</dbReference>
<dbReference type="InterPro" id="IPR036188">
    <property type="entry name" value="FAD/NAD-bd_sf"/>
</dbReference>